<keyword evidence="2" id="KW-0863">Zinc-finger</keyword>
<accession>A0AAW2C5Z9</accession>
<dbReference type="CDD" id="cd00051">
    <property type="entry name" value="EFh"/>
    <property type="match status" value="1"/>
</dbReference>
<reference evidence="6 7" key="1">
    <citation type="submission" date="2024-01" db="EMBL/GenBank/DDBJ databases">
        <title>A telomere-to-telomere, gap-free genome of sweet tea (Lithocarpus litseifolius).</title>
        <authorList>
            <person name="Zhou J."/>
        </authorList>
    </citation>
    <scope>NUCLEOTIDE SEQUENCE [LARGE SCALE GENOMIC DNA]</scope>
    <source>
        <strain evidence="6">Zhou-2022a</strain>
        <tissue evidence="6">Leaf</tissue>
    </source>
</reference>
<dbReference type="Gene3D" id="1.10.238.10">
    <property type="entry name" value="EF-hand"/>
    <property type="match status" value="1"/>
</dbReference>
<dbReference type="PROSITE" id="PS00018">
    <property type="entry name" value="EF_HAND_1"/>
    <property type="match status" value="1"/>
</dbReference>
<dbReference type="Proteomes" id="UP001459277">
    <property type="component" value="Unassembled WGS sequence"/>
</dbReference>
<protein>
    <recommendedName>
        <fullName evidence="5">EF-hand domain-containing protein</fullName>
    </recommendedName>
</protein>
<sequence>MANMEELHTAASAYYQNASNGLRQLAEEFFNSMDTNGDGGVSFNEFVQFFVQNGYTFDPNLFRSLDRNGNGWLELCEVVTFYYILKTRSVRCKYCGSYQMGLYFTCVTCFNNARSTGYTYDLCCMCYGAGRHQQQHPHHNYFLDSYVLLRVQAGLPLPAGAPNPNVWCACCGNNRMGLYFTCVACFDNAGNTGHTYDLCSECYRARRHRQHHPQHNCFLDSYVLLRVKTGLPLLAGAQNPQQALAPRPAPNAPQQALARRLAPNAPQQRRLTTFQALEMSVNAVNLGVTVGNFAVQLGSIGCSIM</sequence>
<dbReference type="InterPro" id="IPR011992">
    <property type="entry name" value="EF-hand-dom_pair"/>
</dbReference>
<comment type="caution">
    <text evidence="6">The sequence shown here is derived from an EMBL/GenBank/DDBJ whole genome shotgun (WGS) entry which is preliminary data.</text>
</comment>
<dbReference type="PROSITE" id="PS50222">
    <property type="entry name" value="EF_HAND_2"/>
    <property type="match status" value="1"/>
</dbReference>
<dbReference type="SUPFAM" id="SSF57850">
    <property type="entry name" value="RING/U-box"/>
    <property type="match status" value="2"/>
</dbReference>
<dbReference type="GO" id="GO:0008270">
    <property type="term" value="F:zinc ion binding"/>
    <property type="evidence" value="ECO:0007669"/>
    <property type="project" value="UniProtKB-KW"/>
</dbReference>
<proteinExistence type="predicted"/>
<keyword evidence="3" id="KW-0862">Zinc</keyword>
<dbReference type="InterPro" id="IPR043145">
    <property type="entry name" value="Znf_ZZ_sf"/>
</dbReference>
<evidence type="ECO:0000256" key="3">
    <source>
        <dbReference type="ARBA" id="ARBA00022833"/>
    </source>
</evidence>
<evidence type="ECO:0000259" key="5">
    <source>
        <dbReference type="PROSITE" id="PS50222"/>
    </source>
</evidence>
<dbReference type="InterPro" id="IPR000433">
    <property type="entry name" value="Znf_ZZ"/>
</dbReference>
<gene>
    <name evidence="6" type="ORF">SO802_022695</name>
</gene>
<dbReference type="AlphaFoldDB" id="A0AAW2C5Z9"/>
<keyword evidence="4" id="KW-0106">Calcium</keyword>
<evidence type="ECO:0000256" key="2">
    <source>
        <dbReference type="ARBA" id="ARBA00022771"/>
    </source>
</evidence>
<dbReference type="InterPro" id="IPR018247">
    <property type="entry name" value="EF_Hand_1_Ca_BS"/>
</dbReference>
<evidence type="ECO:0000256" key="1">
    <source>
        <dbReference type="ARBA" id="ARBA00022723"/>
    </source>
</evidence>
<name>A0AAW2C5Z9_9ROSI</name>
<dbReference type="SUPFAM" id="SSF47473">
    <property type="entry name" value="EF-hand"/>
    <property type="match status" value="1"/>
</dbReference>
<evidence type="ECO:0000256" key="4">
    <source>
        <dbReference type="ARBA" id="ARBA00022837"/>
    </source>
</evidence>
<organism evidence="6 7">
    <name type="scientific">Lithocarpus litseifolius</name>
    <dbReference type="NCBI Taxonomy" id="425828"/>
    <lineage>
        <taxon>Eukaryota</taxon>
        <taxon>Viridiplantae</taxon>
        <taxon>Streptophyta</taxon>
        <taxon>Embryophyta</taxon>
        <taxon>Tracheophyta</taxon>
        <taxon>Spermatophyta</taxon>
        <taxon>Magnoliopsida</taxon>
        <taxon>eudicotyledons</taxon>
        <taxon>Gunneridae</taxon>
        <taxon>Pentapetalae</taxon>
        <taxon>rosids</taxon>
        <taxon>fabids</taxon>
        <taxon>Fagales</taxon>
        <taxon>Fagaceae</taxon>
        <taxon>Lithocarpus</taxon>
    </lineage>
</organism>
<feature type="domain" description="EF-hand" evidence="5">
    <location>
        <begin position="21"/>
        <end position="56"/>
    </location>
</feature>
<dbReference type="GO" id="GO:0005509">
    <property type="term" value="F:calcium ion binding"/>
    <property type="evidence" value="ECO:0007669"/>
    <property type="project" value="InterPro"/>
</dbReference>
<dbReference type="InterPro" id="IPR002048">
    <property type="entry name" value="EF_hand_dom"/>
</dbReference>
<keyword evidence="1" id="KW-0479">Metal-binding</keyword>
<dbReference type="EMBL" id="JAZDWU010000008">
    <property type="protein sequence ID" value="KAK9992992.1"/>
    <property type="molecule type" value="Genomic_DNA"/>
</dbReference>
<keyword evidence="7" id="KW-1185">Reference proteome</keyword>
<dbReference type="SMART" id="SM00291">
    <property type="entry name" value="ZnF_ZZ"/>
    <property type="match status" value="2"/>
</dbReference>
<evidence type="ECO:0000313" key="6">
    <source>
        <dbReference type="EMBL" id="KAK9992992.1"/>
    </source>
</evidence>
<dbReference type="Pfam" id="PF13202">
    <property type="entry name" value="EF-hand_5"/>
    <property type="match status" value="1"/>
</dbReference>
<dbReference type="Gene3D" id="3.30.60.90">
    <property type="match status" value="2"/>
</dbReference>
<evidence type="ECO:0000313" key="7">
    <source>
        <dbReference type="Proteomes" id="UP001459277"/>
    </source>
</evidence>